<dbReference type="Gene3D" id="3.40.50.720">
    <property type="entry name" value="NAD(P)-binding Rossmann-like Domain"/>
    <property type="match status" value="1"/>
</dbReference>
<reference evidence="2 3" key="1">
    <citation type="submission" date="2020-08" db="EMBL/GenBank/DDBJ databases">
        <title>A Genomic Blueprint of the Chicken Gut Microbiome.</title>
        <authorList>
            <person name="Gilroy R."/>
            <person name="Ravi A."/>
            <person name="Getino M."/>
            <person name="Pursley I."/>
            <person name="Horton D.L."/>
            <person name="Alikhan N.-F."/>
            <person name="Baker D."/>
            <person name="Gharbi K."/>
            <person name="Hall N."/>
            <person name="Watson M."/>
            <person name="Adriaenssens E.M."/>
            <person name="Foster-Nyarko E."/>
            <person name="Jarju S."/>
            <person name="Secka A."/>
            <person name="Antonio M."/>
            <person name="Oren A."/>
            <person name="Chaudhuri R."/>
            <person name="La Ragione R.M."/>
            <person name="Hildebrand F."/>
            <person name="Pallen M.J."/>
        </authorList>
    </citation>
    <scope>NUCLEOTIDE SEQUENCE [LARGE SCALE GENOMIC DNA]</scope>
    <source>
        <strain evidence="2 3">Sa1YUN3</strain>
    </source>
</reference>
<accession>A0ABR8V9P2</accession>
<evidence type="ECO:0000313" key="3">
    <source>
        <dbReference type="Proteomes" id="UP000616346"/>
    </source>
</evidence>
<proteinExistence type="predicted"/>
<dbReference type="InterPro" id="IPR045886">
    <property type="entry name" value="ThiF/MoeB/HesA"/>
</dbReference>
<protein>
    <submittedName>
        <fullName evidence="2">HesA/MoeB/ThiF family protein</fullName>
    </submittedName>
</protein>
<feature type="domain" description="THIF-type NAD/FAD binding fold" evidence="1">
    <location>
        <begin position="4"/>
        <end position="225"/>
    </location>
</feature>
<keyword evidence="3" id="KW-1185">Reference proteome</keyword>
<dbReference type="InterPro" id="IPR000594">
    <property type="entry name" value="ThiF_NAD_FAD-bd"/>
</dbReference>
<dbReference type="PANTHER" id="PTHR10953:SF102">
    <property type="entry name" value="ADENYLYLTRANSFERASE AND SULFURTRANSFERASE MOCS3"/>
    <property type="match status" value="1"/>
</dbReference>
<organism evidence="2 3">
    <name type="scientific">Phocaeicola faecium</name>
    <dbReference type="NCBI Taxonomy" id="2762213"/>
    <lineage>
        <taxon>Bacteria</taxon>
        <taxon>Pseudomonadati</taxon>
        <taxon>Bacteroidota</taxon>
        <taxon>Bacteroidia</taxon>
        <taxon>Bacteroidales</taxon>
        <taxon>Bacteroidaceae</taxon>
        <taxon>Phocaeicola</taxon>
    </lineage>
</organism>
<evidence type="ECO:0000259" key="1">
    <source>
        <dbReference type="Pfam" id="PF00899"/>
    </source>
</evidence>
<dbReference type="Proteomes" id="UP000616346">
    <property type="component" value="Unassembled WGS sequence"/>
</dbReference>
<gene>
    <name evidence="2" type="ORF">H9626_04445</name>
</gene>
<sequence>MERYNRQLILPEIGEEGQAQLKQARVLIVGVGGLGSPIALYLTGAGVGNIGLVDDDVVSETNLQRQVIYREDEVGLSKALQAQKHLQALNSEVNIEAYPVRLTYENAESIIAQYDIVVDGCDNFATRYLINDTCVRLNKVYVYGAIRAFDGQVSVFNYRGGKTYRDLFPDEAEMLSMPHPPKGVMGFTPGLIGSAEANEVVKIICGYGEVLSGKLWHIDLKTLETYTFSL</sequence>
<dbReference type="CDD" id="cd00757">
    <property type="entry name" value="ThiF_MoeB_HesA_family"/>
    <property type="match status" value="1"/>
</dbReference>
<name>A0ABR8V9P2_9BACT</name>
<comment type="caution">
    <text evidence="2">The sequence shown here is derived from an EMBL/GenBank/DDBJ whole genome shotgun (WGS) entry which is preliminary data.</text>
</comment>
<dbReference type="EMBL" id="JACSPQ010000001">
    <property type="protein sequence ID" value="MBD8001467.1"/>
    <property type="molecule type" value="Genomic_DNA"/>
</dbReference>
<dbReference type="SUPFAM" id="SSF69572">
    <property type="entry name" value="Activating enzymes of the ubiquitin-like proteins"/>
    <property type="match status" value="1"/>
</dbReference>
<dbReference type="RefSeq" id="WP_191709687.1">
    <property type="nucleotide sequence ID" value="NZ_JACSPQ010000001.1"/>
</dbReference>
<dbReference type="InterPro" id="IPR035985">
    <property type="entry name" value="Ubiquitin-activating_enz"/>
</dbReference>
<evidence type="ECO:0000313" key="2">
    <source>
        <dbReference type="EMBL" id="MBD8001467.1"/>
    </source>
</evidence>
<dbReference type="PANTHER" id="PTHR10953">
    <property type="entry name" value="UBIQUITIN-ACTIVATING ENZYME E1"/>
    <property type="match status" value="1"/>
</dbReference>
<dbReference type="Pfam" id="PF00899">
    <property type="entry name" value="ThiF"/>
    <property type="match status" value="1"/>
</dbReference>